<organism evidence="2 3">
    <name type="scientific">Spinactinospora alkalitolerans</name>
    <dbReference type="NCBI Taxonomy" id="687207"/>
    <lineage>
        <taxon>Bacteria</taxon>
        <taxon>Bacillati</taxon>
        <taxon>Actinomycetota</taxon>
        <taxon>Actinomycetes</taxon>
        <taxon>Streptosporangiales</taxon>
        <taxon>Nocardiopsidaceae</taxon>
        <taxon>Spinactinospora</taxon>
    </lineage>
</organism>
<comment type="cofactor">
    <cofactor evidence="1">
        <name>Mg(2+)</name>
        <dbReference type="ChEBI" id="CHEBI:18420"/>
    </cofactor>
    <text evidence="1">Binds 2 magnesium ions per subunit.</text>
</comment>
<keyword evidence="1" id="KW-0479">Metal-binding</keyword>
<reference evidence="2 3" key="1">
    <citation type="submission" date="2020-07" db="EMBL/GenBank/DDBJ databases">
        <title>Sequencing the genomes of 1000 actinobacteria strains.</title>
        <authorList>
            <person name="Klenk H.-P."/>
        </authorList>
    </citation>
    <scope>NUCLEOTIDE SEQUENCE [LARGE SCALE GENOMIC DNA]</scope>
    <source>
        <strain evidence="2 3">CXB654</strain>
    </source>
</reference>
<dbReference type="Proteomes" id="UP000589036">
    <property type="component" value="Unassembled WGS sequence"/>
</dbReference>
<protein>
    <submittedName>
        <fullName evidence="2">ADP-ribosylglycohydrolase</fullName>
    </submittedName>
</protein>
<dbReference type="GO" id="GO:0046872">
    <property type="term" value="F:metal ion binding"/>
    <property type="evidence" value="ECO:0007669"/>
    <property type="project" value="UniProtKB-KW"/>
</dbReference>
<dbReference type="SUPFAM" id="SSF101478">
    <property type="entry name" value="ADP-ribosylglycohydrolase"/>
    <property type="match status" value="1"/>
</dbReference>
<dbReference type="GO" id="GO:0016787">
    <property type="term" value="F:hydrolase activity"/>
    <property type="evidence" value="ECO:0007669"/>
    <property type="project" value="UniProtKB-KW"/>
</dbReference>
<feature type="binding site" evidence="1">
    <location>
        <position position="395"/>
    </location>
    <ligand>
        <name>Mg(2+)</name>
        <dbReference type="ChEBI" id="CHEBI:18420"/>
        <label>1</label>
    </ligand>
</feature>
<dbReference type="Pfam" id="PF03747">
    <property type="entry name" value="ADP_ribosyl_GH"/>
    <property type="match status" value="1"/>
</dbReference>
<dbReference type="Gene3D" id="1.10.4080.10">
    <property type="entry name" value="ADP-ribosylation/Crystallin J1"/>
    <property type="match status" value="1"/>
</dbReference>
<dbReference type="RefSeq" id="WP_179643199.1">
    <property type="nucleotide sequence ID" value="NZ_BAAAYY010000009.1"/>
</dbReference>
<dbReference type="EMBL" id="JACCCC010000001">
    <property type="protein sequence ID" value="NYE47208.1"/>
    <property type="molecule type" value="Genomic_DNA"/>
</dbReference>
<dbReference type="PANTHER" id="PTHR16222:SF12">
    <property type="entry name" value="ADP-RIBOSYLGLYCOHYDROLASE-RELATED"/>
    <property type="match status" value="1"/>
</dbReference>
<gene>
    <name evidence="2" type="ORF">HDA32_002328</name>
</gene>
<keyword evidence="2" id="KW-0378">Hydrolase</keyword>
<name>A0A852TTG5_9ACTN</name>
<dbReference type="InterPro" id="IPR036705">
    <property type="entry name" value="Ribosyl_crysJ1_sf"/>
</dbReference>
<evidence type="ECO:0000313" key="3">
    <source>
        <dbReference type="Proteomes" id="UP000589036"/>
    </source>
</evidence>
<comment type="caution">
    <text evidence="2">The sequence shown here is derived from an EMBL/GenBank/DDBJ whole genome shotgun (WGS) entry which is preliminary data.</text>
</comment>
<evidence type="ECO:0000313" key="2">
    <source>
        <dbReference type="EMBL" id="NYE47208.1"/>
    </source>
</evidence>
<feature type="binding site" evidence="1">
    <location>
        <position position="394"/>
    </location>
    <ligand>
        <name>Mg(2+)</name>
        <dbReference type="ChEBI" id="CHEBI:18420"/>
        <label>1</label>
    </ligand>
</feature>
<dbReference type="InterPro" id="IPR050792">
    <property type="entry name" value="ADP-ribosylglycohydrolase"/>
</dbReference>
<evidence type="ECO:0000256" key="1">
    <source>
        <dbReference type="PIRSR" id="PIRSR605502-1"/>
    </source>
</evidence>
<dbReference type="InterPro" id="IPR005502">
    <property type="entry name" value="Ribosyl_crysJ1"/>
</dbReference>
<accession>A0A852TTG5</accession>
<feature type="binding site" evidence="1">
    <location>
        <position position="392"/>
    </location>
    <ligand>
        <name>Mg(2+)</name>
        <dbReference type="ChEBI" id="CHEBI:18420"/>
        <label>1</label>
    </ligand>
</feature>
<dbReference type="AlphaFoldDB" id="A0A852TTG5"/>
<keyword evidence="3" id="KW-1185">Reference proteome</keyword>
<dbReference type="PANTHER" id="PTHR16222">
    <property type="entry name" value="ADP-RIBOSYLGLYCOHYDROLASE"/>
    <property type="match status" value="1"/>
</dbReference>
<proteinExistence type="predicted"/>
<sequence>MRLTWVQPEDLIGHELRQAAQDGRDAAGIARRWHEAGGHEAPPTAGASPEPAPPALRRLAEDLLDELAAIPSPLAVDEPTALDDVIAACPDWPGTSLAEPGADLAGRIRGAWLGRAAGCVLGKPVEKIPRAGIREIAEATGNWPITGWFSARGLPEEVARRWPWNRRSAATSLAENLDGTPEDDDLNFPMLALAMLERYGTGFTTGDVAQMWLDELPPGRIFTAERVAMRNLLLGLAPPATATHRNPFREWIGAQIRADVYGWTHPGDPGRAAAAAHRDAVLSHTANGVHGAMFAAALAAMSVTASGAAETVEAALRVLPPRSRLAAAVREAADLAAGEPDFERVLDALHARHTGLHWVHSVNNAAVVAAALVHGAGDFGASITAAVAAGWDTDSDGATVGGVAGALAGADAIPDSWTTPLRGRMASSLTGFDGIGFDELADRTLALARGAREGRP</sequence>
<keyword evidence="1" id="KW-0460">Magnesium</keyword>